<name>A0A166BDI5_9AGAM</name>
<sequence>MDRVAGYLQSDLLEYLAPAFADPRAFVDMLEASESFWGSDSLLRWLRRESLEAYDGECSTIEIFVTAPGRAILRRFLAADGWDMIDKQDSPDEPVEILMHRTWLTWSYGCDVYRKRVAEEFSIEINIVESTEVHVYEPLAQIIRCCGMQVMILHWPICDHVLDWVPRLYEDVMYHDEGHFRHEETPQHGRLGMDFSIRHLSTRVNVLAGEEDGW</sequence>
<gene>
    <name evidence="1" type="ORF">SISSUDRAFT_75107</name>
</gene>
<keyword evidence="2" id="KW-1185">Reference proteome</keyword>
<reference evidence="1 2" key="1">
    <citation type="journal article" date="2016" name="Mol. Biol. Evol.">
        <title>Comparative Genomics of Early-Diverging Mushroom-Forming Fungi Provides Insights into the Origins of Lignocellulose Decay Capabilities.</title>
        <authorList>
            <person name="Nagy L.G."/>
            <person name="Riley R."/>
            <person name="Tritt A."/>
            <person name="Adam C."/>
            <person name="Daum C."/>
            <person name="Floudas D."/>
            <person name="Sun H."/>
            <person name="Yadav J.S."/>
            <person name="Pangilinan J."/>
            <person name="Larsson K.H."/>
            <person name="Matsuura K."/>
            <person name="Barry K."/>
            <person name="Labutti K."/>
            <person name="Kuo R."/>
            <person name="Ohm R.A."/>
            <person name="Bhattacharya S.S."/>
            <person name="Shirouzu T."/>
            <person name="Yoshinaga Y."/>
            <person name="Martin F.M."/>
            <person name="Grigoriev I.V."/>
            <person name="Hibbett D.S."/>
        </authorList>
    </citation>
    <scope>NUCLEOTIDE SEQUENCE [LARGE SCALE GENOMIC DNA]</scope>
    <source>
        <strain evidence="1 2">HHB10207 ss-3</strain>
    </source>
</reference>
<proteinExistence type="predicted"/>
<dbReference type="AlphaFoldDB" id="A0A166BDI5"/>
<organism evidence="1 2">
    <name type="scientific">Sistotremastrum suecicum HHB10207 ss-3</name>
    <dbReference type="NCBI Taxonomy" id="1314776"/>
    <lineage>
        <taxon>Eukaryota</taxon>
        <taxon>Fungi</taxon>
        <taxon>Dikarya</taxon>
        <taxon>Basidiomycota</taxon>
        <taxon>Agaricomycotina</taxon>
        <taxon>Agaricomycetes</taxon>
        <taxon>Sistotremastrales</taxon>
        <taxon>Sistotremastraceae</taxon>
        <taxon>Sistotremastrum</taxon>
    </lineage>
</organism>
<protein>
    <submittedName>
        <fullName evidence="1">Uncharacterized protein</fullName>
    </submittedName>
</protein>
<evidence type="ECO:0000313" key="1">
    <source>
        <dbReference type="EMBL" id="KZT36258.1"/>
    </source>
</evidence>
<accession>A0A166BDI5</accession>
<dbReference type="EMBL" id="KV428112">
    <property type="protein sequence ID" value="KZT36258.1"/>
    <property type="molecule type" value="Genomic_DNA"/>
</dbReference>
<evidence type="ECO:0000313" key="2">
    <source>
        <dbReference type="Proteomes" id="UP000076798"/>
    </source>
</evidence>
<dbReference type="Proteomes" id="UP000076798">
    <property type="component" value="Unassembled WGS sequence"/>
</dbReference>